<organism evidence="1 2">
    <name type="scientific">Halocaridina rubra</name>
    <name type="common">Hawaiian red shrimp</name>
    <dbReference type="NCBI Taxonomy" id="373956"/>
    <lineage>
        <taxon>Eukaryota</taxon>
        <taxon>Metazoa</taxon>
        <taxon>Ecdysozoa</taxon>
        <taxon>Arthropoda</taxon>
        <taxon>Crustacea</taxon>
        <taxon>Multicrustacea</taxon>
        <taxon>Malacostraca</taxon>
        <taxon>Eumalacostraca</taxon>
        <taxon>Eucarida</taxon>
        <taxon>Decapoda</taxon>
        <taxon>Pleocyemata</taxon>
        <taxon>Caridea</taxon>
        <taxon>Atyoidea</taxon>
        <taxon>Atyidae</taxon>
        <taxon>Halocaridina</taxon>
    </lineage>
</organism>
<evidence type="ECO:0000313" key="2">
    <source>
        <dbReference type="Proteomes" id="UP001381693"/>
    </source>
</evidence>
<dbReference type="EMBL" id="JAXCGZ010017270">
    <property type="protein sequence ID" value="KAK7068380.1"/>
    <property type="molecule type" value="Genomic_DNA"/>
</dbReference>
<dbReference type="AlphaFoldDB" id="A0AAN9A111"/>
<reference evidence="1 2" key="1">
    <citation type="submission" date="2023-11" db="EMBL/GenBank/DDBJ databases">
        <title>Halocaridina rubra genome assembly.</title>
        <authorList>
            <person name="Smith C."/>
        </authorList>
    </citation>
    <scope>NUCLEOTIDE SEQUENCE [LARGE SCALE GENOMIC DNA]</scope>
    <source>
        <strain evidence="1">EP-1</strain>
        <tissue evidence="1">Whole</tissue>
    </source>
</reference>
<dbReference type="Proteomes" id="UP001381693">
    <property type="component" value="Unassembled WGS sequence"/>
</dbReference>
<comment type="caution">
    <text evidence="1">The sequence shown here is derived from an EMBL/GenBank/DDBJ whole genome shotgun (WGS) entry which is preliminary data.</text>
</comment>
<keyword evidence="2" id="KW-1185">Reference proteome</keyword>
<protein>
    <submittedName>
        <fullName evidence="1">Uncharacterized protein</fullName>
    </submittedName>
</protein>
<proteinExistence type="predicted"/>
<name>A0AAN9A111_HALRR</name>
<sequence length="56" mass="6328">LDVVKTEILFIKDSISKICDKTESLEKAILSLIESNSSNDETLKELLGRSIKNFEE</sequence>
<feature type="non-terminal residue" evidence="1">
    <location>
        <position position="1"/>
    </location>
</feature>
<feature type="non-terminal residue" evidence="1">
    <location>
        <position position="56"/>
    </location>
</feature>
<gene>
    <name evidence="1" type="ORF">SK128_007964</name>
</gene>
<accession>A0AAN9A111</accession>
<evidence type="ECO:0000313" key="1">
    <source>
        <dbReference type="EMBL" id="KAK7068380.1"/>
    </source>
</evidence>